<evidence type="ECO:0000256" key="12">
    <source>
        <dbReference type="ARBA" id="ARBA00023288"/>
    </source>
</evidence>
<dbReference type="PANTHER" id="PTHR33048">
    <property type="entry name" value="PTH11-LIKE INTEGRAL MEMBRANE PROTEIN (AFU_ORTHOLOGUE AFUA_5G11245)"/>
    <property type="match status" value="1"/>
</dbReference>
<dbReference type="Pfam" id="PF05730">
    <property type="entry name" value="CFEM"/>
    <property type="match status" value="1"/>
</dbReference>
<dbReference type="GO" id="GO:0005576">
    <property type="term" value="C:extracellular region"/>
    <property type="evidence" value="ECO:0007669"/>
    <property type="project" value="UniProtKB-SubCell"/>
</dbReference>
<dbReference type="Proteomes" id="UP000070054">
    <property type="component" value="Unassembled WGS sequence"/>
</dbReference>
<feature type="transmembrane region" description="Helical" evidence="15">
    <location>
        <begin position="138"/>
        <end position="158"/>
    </location>
</feature>
<gene>
    <name evidence="19" type="ORF">CNYM01_04597</name>
</gene>
<evidence type="ECO:0000256" key="6">
    <source>
        <dbReference type="ARBA" id="ARBA00022622"/>
    </source>
</evidence>
<keyword evidence="20" id="KW-1185">Reference proteome</keyword>
<feature type="compositionally biased region" description="Low complexity" evidence="14">
    <location>
        <begin position="392"/>
        <end position="403"/>
    </location>
</feature>
<evidence type="ECO:0000256" key="13">
    <source>
        <dbReference type="ARBA" id="ARBA00038359"/>
    </source>
</evidence>
<evidence type="ECO:0000256" key="5">
    <source>
        <dbReference type="ARBA" id="ARBA00022525"/>
    </source>
</evidence>
<keyword evidence="10 15" id="KW-0472">Membrane</keyword>
<feature type="transmembrane region" description="Helical" evidence="15">
    <location>
        <begin position="106"/>
        <end position="126"/>
    </location>
</feature>
<evidence type="ECO:0000256" key="10">
    <source>
        <dbReference type="ARBA" id="ARBA00023136"/>
    </source>
</evidence>
<feature type="compositionally biased region" description="Low complexity" evidence="14">
    <location>
        <begin position="459"/>
        <end position="471"/>
    </location>
</feature>
<dbReference type="InterPro" id="IPR008427">
    <property type="entry name" value="Extracellular_membr_CFEM_dom"/>
</dbReference>
<dbReference type="Pfam" id="PF20684">
    <property type="entry name" value="Fung_rhodopsin"/>
    <property type="match status" value="1"/>
</dbReference>
<keyword evidence="7 15" id="KW-0812">Transmembrane</keyword>
<evidence type="ECO:0000256" key="3">
    <source>
        <dbReference type="ARBA" id="ARBA00004613"/>
    </source>
</evidence>
<keyword evidence="8 16" id="KW-0732">Signal</keyword>
<keyword evidence="11" id="KW-1015">Disulfide bond</keyword>
<feature type="domain" description="Rhodopsin" evidence="18">
    <location>
        <begin position="122"/>
        <end position="333"/>
    </location>
</feature>
<evidence type="ECO:0000256" key="16">
    <source>
        <dbReference type="SAM" id="SignalP"/>
    </source>
</evidence>
<evidence type="ECO:0000256" key="15">
    <source>
        <dbReference type="SAM" id="Phobius"/>
    </source>
</evidence>
<dbReference type="PANTHER" id="PTHR33048:SF143">
    <property type="entry name" value="EXTRACELLULAR MEMBRANE PROTEIN CFEM DOMAIN-CONTAINING PROTEIN-RELATED"/>
    <property type="match status" value="1"/>
</dbReference>
<evidence type="ECO:0000256" key="8">
    <source>
        <dbReference type="ARBA" id="ARBA00022729"/>
    </source>
</evidence>
<evidence type="ECO:0000259" key="18">
    <source>
        <dbReference type="Pfam" id="PF20684"/>
    </source>
</evidence>
<evidence type="ECO:0000256" key="14">
    <source>
        <dbReference type="SAM" id="MobiDB-lite"/>
    </source>
</evidence>
<dbReference type="AlphaFoldDB" id="A0A135SYV0"/>
<keyword evidence="9 15" id="KW-1133">Transmembrane helix</keyword>
<comment type="caution">
    <text evidence="19">The sequence shown here is derived from an EMBL/GenBank/DDBJ whole genome shotgun (WGS) entry which is preliminary data.</text>
</comment>
<evidence type="ECO:0000256" key="7">
    <source>
        <dbReference type="ARBA" id="ARBA00022692"/>
    </source>
</evidence>
<feature type="transmembrane region" description="Helical" evidence="15">
    <location>
        <begin position="297"/>
        <end position="317"/>
    </location>
</feature>
<feature type="region of interest" description="Disordered" evidence="14">
    <location>
        <begin position="432"/>
        <end position="477"/>
    </location>
</feature>
<feature type="compositionally biased region" description="Polar residues" evidence="14">
    <location>
        <begin position="448"/>
        <end position="458"/>
    </location>
</feature>
<proteinExistence type="inferred from homology"/>
<feature type="transmembrane region" description="Helical" evidence="15">
    <location>
        <begin position="258"/>
        <end position="277"/>
    </location>
</feature>
<organism evidence="19 20">
    <name type="scientific">Colletotrichum nymphaeae SA-01</name>
    <dbReference type="NCBI Taxonomy" id="1460502"/>
    <lineage>
        <taxon>Eukaryota</taxon>
        <taxon>Fungi</taxon>
        <taxon>Dikarya</taxon>
        <taxon>Ascomycota</taxon>
        <taxon>Pezizomycotina</taxon>
        <taxon>Sordariomycetes</taxon>
        <taxon>Hypocreomycetidae</taxon>
        <taxon>Glomerellales</taxon>
        <taxon>Glomerellaceae</taxon>
        <taxon>Colletotrichum</taxon>
        <taxon>Colletotrichum acutatum species complex</taxon>
    </lineage>
</organism>
<evidence type="ECO:0000256" key="1">
    <source>
        <dbReference type="ARBA" id="ARBA00004141"/>
    </source>
</evidence>
<comment type="similarity">
    <text evidence="13">Belongs to the SAT4 family.</text>
</comment>
<evidence type="ECO:0000256" key="4">
    <source>
        <dbReference type="ARBA" id="ARBA00010031"/>
    </source>
</evidence>
<keyword evidence="5" id="KW-0964">Secreted</keyword>
<dbReference type="EMBL" id="JEMN01001295">
    <property type="protein sequence ID" value="KXH41082.1"/>
    <property type="molecule type" value="Genomic_DNA"/>
</dbReference>
<dbReference type="GO" id="GO:0098552">
    <property type="term" value="C:side of membrane"/>
    <property type="evidence" value="ECO:0007669"/>
    <property type="project" value="UniProtKB-KW"/>
</dbReference>
<name>A0A135SYV0_9PEZI</name>
<keyword evidence="12" id="KW-0449">Lipoprotein</keyword>
<feature type="domain" description="CFEM" evidence="17">
    <location>
        <begin position="27"/>
        <end position="63"/>
    </location>
</feature>
<comment type="similarity">
    <text evidence="4">Belongs to the RBT5 family.</text>
</comment>
<feature type="signal peptide" evidence="16">
    <location>
        <begin position="1"/>
        <end position="22"/>
    </location>
</feature>
<feature type="region of interest" description="Disordered" evidence="14">
    <location>
        <begin position="379"/>
        <end position="410"/>
    </location>
</feature>
<evidence type="ECO:0000313" key="20">
    <source>
        <dbReference type="Proteomes" id="UP000070054"/>
    </source>
</evidence>
<evidence type="ECO:0000259" key="17">
    <source>
        <dbReference type="Pfam" id="PF05730"/>
    </source>
</evidence>
<dbReference type="OrthoDB" id="2496787at2759"/>
<dbReference type="InterPro" id="IPR049326">
    <property type="entry name" value="Rhodopsin_dom_fungi"/>
</dbReference>
<evidence type="ECO:0000256" key="11">
    <source>
        <dbReference type="ARBA" id="ARBA00023157"/>
    </source>
</evidence>
<keyword evidence="6" id="KW-0336">GPI-anchor</keyword>
<dbReference type="InterPro" id="IPR052337">
    <property type="entry name" value="SAT4-like"/>
</dbReference>
<feature type="transmembrane region" description="Helical" evidence="15">
    <location>
        <begin position="178"/>
        <end position="205"/>
    </location>
</feature>
<evidence type="ECO:0000313" key="19">
    <source>
        <dbReference type="EMBL" id="KXH41082.1"/>
    </source>
</evidence>
<feature type="chain" id="PRO_5007802901" evidence="16">
    <location>
        <begin position="23"/>
        <end position="477"/>
    </location>
</feature>
<evidence type="ECO:0000256" key="9">
    <source>
        <dbReference type="ARBA" id="ARBA00022989"/>
    </source>
</evidence>
<protein>
    <submittedName>
        <fullName evidence="19">CFEM domain-containing protein</fullName>
    </submittedName>
</protein>
<comment type="subcellular location">
    <subcellularLocation>
        <location evidence="2">Membrane</location>
        <topology evidence="2">Lipid-anchor</topology>
        <topology evidence="2">GPI-anchor</topology>
    </subcellularLocation>
    <subcellularLocation>
        <location evidence="1">Membrane</location>
        <topology evidence="1">Multi-pass membrane protein</topology>
    </subcellularLocation>
    <subcellularLocation>
        <location evidence="3">Secreted</location>
    </subcellularLocation>
</comment>
<evidence type="ECO:0000256" key="2">
    <source>
        <dbReference type="ARBA" id="ARBA00004589"/>
    </source>
</evidence>
<feature type="transmembrane region" description="Helical" evidence="15">
    <location>
        <begin position="225"/>
        <end position="246"/>
    </location>
</feature>
<accession>A0A135SYV0</accession>
<reference evidence="19 20" key="1">
    <citation type="submission" date="2014-02" db="EMBL/GenBank/DDBJ databases">
        <title>The genome sequence of Colletotrichum nymphaeae SA-01.</title>
        <authorList>
            <person name="Baroncelli R."/>
            <person name="Thon M.R."/>
        </authorList>
    </citation>
    <scope>NUCLEOTIDE SEQUENCE [LARGE SCALE GENOMIC DNA]</scope>
    <source>
        <strain evidence="19 20">SA-01</strain>
    </source>
</reference>
<keyword evidence="6" id="KW-0325">Glycoprotein</keyword>
<sequence>MSTIRPFFLLACFLGLGSFVAASDISYQGIPSCAIKCIFQEIGHSSCPLTDQECMCNDNVLAGYVQVTEPGSLSEDVKAHRISTAARNSSLAACGVAPAQQDTVMAWFRAVLFALPTFFIIVRMVNKYLKLSPWGWDDTTIVIAYAVLAAFLPAAYLAEQTGAGRDIWALSENQITDFLLLFIIFGMLYMTCLAFIKASIIFLYLRIFPDETFRRILWCTQLFNLLLWIAFIAGTFGSCQPLHFFWHGWKRDMEGKCFNLNAFAMCHGALNVALDAWMLVLPATQVYSLRMQRKQKLGVMLMFSVGVFLTAVSAYRIKALLIFATSYNVTGKSESRNSSSAMHSTDNHRSRLIPELSLVQHRAMCWHLCVLPSEHTSSLEETIPQDPRTKGSHSASQASRSAADPNERPRLVSYEESSIAHLVGDFNDIDLNNLSDASPMERDPPKTPKNNVVLQNDPVSGSSRSSDGVMSQKGWDR</sequence>